<evidence type="ECO:0000313" key="5">
    <source>
        <dbReference type="Proteomes" id="UP000076632"/>
    </source>
</evidence>
<dbReference type="SFLD" id="SFLDS00036">
    <property type="entry name" value="Aromatic_Prenyltransferase"/>
    <property type="match status" value="1"/>
</dbReference>
<gene>
    <name evidence="4" type="ORF">L228DRAFT_236347</name>
</gene>
<comment type="similarity">
    <text evidence="1">Belongs to the tryptophan dimethylallyltransferase family.</text>
</comment>
<dbReference type="RefSeq" id="XP_018190780.1">
    <property type="nucleotide sequence ID" value="XM_018330815.1"/>
</dbReference>
<dbReference type="InterPro" id="IPR033964">
    <property type="entry name" value="ABBA"/>
</dbReference>
<dbReference type="Proteomes" id="UP000076632">
    <property type="component" value="Unassembled WGS sequence"/>
</dbReference>
<dbReference type="Pfam" id="PF11991">
    <property type="entry name" value="Trp_DMAT"/>
    <property type="match status" value="1"/>
</dbReference>
<feature type="binding site" evidence="3">
    <location>
        <position position="300"/>
    </location>
    <ligand>
        <name>dimethylallyl diphosphate</name>
        <dbReference type="ChEBI" id="CHEBI:57623"/>
    </ligand>
</feature>
<keyword evidence="2 4" id="KW-0808">Transferase</keyword>
<dbReference type="AlphaFoldDB" id="A0A165IQ93"/>
<feature type="binding site" evidence="3">
    <location>
        <position position="383"/>
    </location>
    <ligand>
        <name>dimethylallyl diphosphate</name>
        <dbReference type="ChEBI" id="CHEBI:57623"/>
    </ligand>
</feature>
<organism evidence="4 5">
    <name type="scientific">Xylona heveae (strain CBS 132557 / TC161)</name>
    <dbReference type="NCBI Taxonomy" id="1328760"/>
    <lineage>
        <taxon>Eukaryota</taxon>
        <taxon>Fungi</taxon>
        <taxon>Dikarya</taxon>
        <taxon>Ascomycota</taxon>
        <taxon>Pezizomycotina</taxon>
        <taxon>Xylonomycetes</taxon>
        <taxon>Xylonales</taxon>
        <taxon>Xylonaceae</taxon>
        <taxon>Xylona</taxon>
    </lineage>
</organism>
<dbReference type="OMA" id="HMTTNTI"/>
<dbReference type="CDD" id="cd13929">
    <property type="entry name" value="PT-DMATS_CymD"/>
    <property type="match status" value="1"/>
</dbReference>
<dbReference type="InterPro" id="IPR017795">
    <property type="entry name" value="ABBA_NscD-like"/>
</dbReference>
<dbReference type="EMBL" id="KV407455">
    <property type="protein sequence ID" value="KZF25225.1"/>
    <property type="molecule type" value="Genomic_DNA"/>
</dbReference>
<dbReference type="SFLD" id="SFLDG01162">
    <property type="entry name" value="I"/>
    <property type="match status" value="1"/>
</dbReference>
<dbReference type="InParanoid" id="A0A165IQ93"/>
<sequence>MAPSMTANYPYSQISEFSKTIATSSDLDPNFGGGVSFKPSSCGGITTARKPWQILQDALGFRNEDEHFWWETTASVLGCLLEKAGYDVHLQYQYLSLYYRYVLPSYGPRPLQPGVPHWKSFMCDDFSPFEPSWNWDGSKSIIRFSFEPINRASGTSADPFNQIKPREVLAEISDISAGLDTQWYDHFAREFFLPSETASIIRSRLPEGEHMSQSFLAWDLNGGEASTKAYFFPILRSLETGRSTRDIVVDAITKLDSEKTSLRPSLTVLEDYMSSLPTEWQAKYEMIAIDCTDPSKSRIKIYVRMPSMAFNKVRDMYCLGGRLHGPNVDAAMKILDDLWPRVLYIPEGTGPDDELPSNTHRTAGAIFNFELKPGNPLPDPKLYLPVRHYAKSDLDIARGLQSFFRLQGWDEMADSYVEDLKNIFPTHDLANTAGSHTYLSYSYKKKTGAAVTMYYNPRIYECPPVVDEVF</sequence>
<dbReference type="GO" id="GO:0009820">
    <property type="term" value="P:alkaloid metabolic process"/>
    <property type="evidence" value="ECO:0007669"/>
    <property type="project" value="InterPro"/>
</dbReference>
<evidence type="ECO:0000313" key="4">
    <source>
        <dbReference type="EMBL" id="KZF25225.1"/>
    </source>
</evidence>
<reference evidence="4 5" key="1">
    <citation type="journal article" date="2016" name="Fungal Biol.">
        <title>The genome of Xylona heveae provides a window into fungal endophytism.</title>
        <authorList>
            <person name="Gazis R."/>
            <person name="Kuo A."/>
            <person name="Riley R."/>
            <person name="LaButti K."/>
            <person name="Lipzen A."/>
            <person name="Lin J."/>
            <person name="Amirebrahimi M."/>
            <person name="Hesse C.N."/>
            <person name="Spatafora J.W."/>
            <person name="Henrissat B."/>
            <person name="Hainaut M."/>
            <person name="Grigoriev I.V."/>
            <person name="Hibbett D.S."/>
        </authorList>
    </citation>
    <scope>NUCLEOTIDE SEQUENCE [LARGE SCALE GENOMIC DNA]</scope>
    <source>
        <strain evidence="4 5">TC161</strain>
    </source>
</reference>
<dbReference type="PIRSF" id="PIRSF000509">
    <property type="entry name" value="Trp_DMAT"/>
    <property type="match status" value="1"/>
</dbReference>
<feature type="binding site" evidence="3">
    <location>
        <position position="130"/>
    </location>
    <ligand>
        <name>L-tryptophan</name>
        <dbReference type="ChEBI" id="CHEBI:57912"/>
    </ligand>
</feature>
<dbReference type="GO" id="GO:0016765">
    <property type="term" value="F:transferase activity, transferring alkyl or aryl (other than methyl) groups"/>
    <property type="evidence" value="ECO:0007669"/>
    <property type="project" value="InterPro"/>
</dbReference>
<dbReference type="PANTHER" id="PTHR40627">
    <property type="entry name" value="INDOLE PRENYLTRANSFERASE TDIB-RELATED"/>
    <property type="match status" value="1"/>
</dbReference>
<feature type="binding site" evidence="3">
    <location>
        <position position="302"/>
    </location>
    <ligand>
        <name>dimethylallyl diphosphate</name>
        <dbReference type="ChEBI" id="CHEBI:57623"/>
    </ligand>
</feature>
<feature type="binding site" evidence="3">
    <location>
        <position position="230"/>
    </location>
    <ligand>
        <name>dimethylallyl diphosphate</name>
        <dbReference type="ChEBI" id="CHEBI:57623"/>
    </ligand>
</feature>
<evidence type="ECO:0000256" key="2">
    <source>
        <dbReference type="ARBA" id="ARBA00022679"/>
    </source>
</evidence>
<dbReference type="GeneID" id="28895952"/>
<feature type="binding site" evidence="3">
    <location>
        <position position="298"/>
    </location>
    <ligand>
        <name>dimethylallyl diphosphate</name>
        <dbReference type="ChEBI" id="CHEBI:57623"/>
    </ligand>
</feature>
<dbReference type="OrthoDB" id="3354387at2759"/>
<feature type="binding site" evidence="3">
    <location>
        <position position="228"/>
    </location>
    <ligand>
        <name>dimethylallyl diphosphate</name>
        <dbReference type="ChEBI" id="CHEBI:57623"/>
    </ligand>
</feature>
<feature type="binding site" evidence="3">
    <location>
        <position position="143"/>
    </location>
    <ligand>
        <name>dimethylallyl diphosphate</name>
        <dbReference type="ChEBI" id="CHEBI:57623"/>
    </ligand>
</feature>
<dbReference type="PANTHER" id="PTHR40627:SF3">
    <property type="entry name" value="PRENYLTRANSFERASE ASQH2-RELATED"/>
    <property type="match status" value="1"/>
</dbReference>
<evidence type="ECO:0000256" key="3">
    <source>
        <dbReference type="PIRSR" id="PIRSR000509-1"/>
    </source>
</evidence>
<accession>A0A165IQ93</accession>
<name>A0A165IQ93_XYLHT</name>
<evidence type="ECO:0000256" key="1">
    <source>
        <dbReference type="ARBA" id="ARBA00010209"/>
    </source>
</evidence>
<dbReference type="NCBIfam" id="TIGR03429">
    <property type="entry name" value="arom_pren_DMATS"/>
    <property type="match status" value="1"/>
</dbReference>
<protein>
    <submittedName>
        <fullName evidence="4">Aromatic prenyltransferase</fullName>
    </submittedName>
</protein>
<proteinExistence type="inferred from homology"/>
<dbReference type="InterPro" id="IPR012148">
    <property type="entry name" value="ABBA_DMATS-like"/>
</dbReference>
<keyword evidence="5" id="KW-1185">Reference proteome</keyword>